<keyword evidence="3" id="KW-1185">Reference proteome</keyword>
<dbReference type="EMBL" id="JTKH01000006">
    <property type="protein sequence ID" value="KII80601.1"/>
    <property type="molecule type" value="Genomic_DNA"/>
</dbReference>
<evidence type="ECO:0000313" key="2">
    <source>
        <dbReference type="EMBL" id="KII80601.1"/>
    </source>
</evidence>
<comment type="caution">
    <text evidence="2">The sequence shown here is derived from an EMBL/GenBank/DDBJ whole genome shotgun (WGS) entry which is preliminary data.</text>
</comment>
<gene>
    <name evidence="2" type="ORF">OJ16_04665</name>
</gene>
<sequence>MAGLIDVKVETANRRTDMVKEILSGLARSHASFKSARKLSEFIAEKMTEKGERIDSSTLRRKGSKYKELIDNYVGKKASSNEVANNVARDLKLRRQTKKIEELEALIKDRNRELGEKESEIETVLIELHQEKSKSLSTIAPPKASTYNKSELTKAKLIIEEQTKQLEQLSRQLDLACKTLNQIMLDSHKSYVVDNGQFKDTVASNEVMFHKGNLERYFLLYGSE</sequence>
<accession>A0A0C2NMA9</accession>
<feature type="coiled-coil region" evidence="1">
    <location>
        <begin position="93"/>
        <end position="120"/>
    </location>
</feature>
<feature type="coiled-coil region" evidence="1">
    <location>
        <begin position="152"/>
        <end position="179"/>
    </location>
</feature>
<dbReference type="Proteomes" id="UP000031672">
    <property type="component" value="Unassembled WGS sequence"/>
</dbReference>
<reference evidence="2 3" key="1">
    <citation type="submission" date="2014-11" db="EMBL/GenBank/DDBJ databases">
        <title>Draft Genome Sequence of Vibrio piscirenalis strains CECT 8603T and CECT 8604, two marine Gammaproteobacterium isolated from cultured gilthead sea bream (Sparus aurata).</title>
        <authorList>
            <person name="Arahal D.R."/>
            <person name="Rodrigo-Torres L."/>
            <person name="Lucena T."/>
            <person name="Pujalte M.J."/>
        </authorList>
    </citation>
    <scope>NUCLEOTIDE SEQUENCE [LARGE SCALE GENOMIC DNA]</scope>
    <source>
        <strain evidence="2 3">DCR 1-4-2</strain>
    </source>
</reference>
<proteinExistence type="predicted"/>
<protein>
    <submittedName>
        <fullName evidence="2">Uncharacterized protein</fullName>
    </submittedName>
</protein>
<name>A0A0C2NMA9_9VIBR</name>
<dbReference type="STRING" id="1461322.OJ16_04665"/>
<dbReference type="OrthoDB" id="9977057at2"/>
<evidence type="ECO:0000256" key="1">
    <source>
        <dbReference type="SAM" id="Coils"/>
    </source>
</evidence>
<dbReference type="RefSeq" id="WP_040987916.1">
    <property type="nucleotide sequence ID" value="NZ_JTKH01000006.1"/>
</dbReference>
<evidence type="ECO:0000313" key="3">
    <source>
        <dbReference type="Proteomes" id="UP000031672"/>
    </source>
</evidence>
<keyword evidence="1" id="KW-0175">Coiled coil</keyword>
<dbReference type="AlphaFoldDB" id="A0A0C2NMA9"/>
<accession>A0A0C2NZZ9</accession>
<organism evidence="2 3">
    <name type="scientific">Vibrio renipiscarius</name>
    <dbReference type="NCBI Taxonomy" id="1461322"/>
    <lineage>
        <taxon>Bacteria</taxon>
        <taxon>Pseudomonadati</taxon>
        <taxon>Pseudomonadota</taxon>
        <taxon>Gammaproteobacteria</taxon>
        <taxon>Vibrionales</taxon>
        <taxon>Vibrionaceae</taxon>
        <taxon>Vibrio</taxon>
    </lineage>
</organism>